<dbReference type="InterPro" id="IPR002142">
    <property type="entry name" value="Peptidase_S49"/>
</dbReference>
<dbReference type="PANTHER" id="PTHR42987:SF4">
    <property type="entry name" value="PROTEASE SOHB-RELATED"/>
    <property type="match status" value="1"/>
</dbReference>
<reference evidence="3" key="1">
    <citation type="submission" date="2020-12" db="EMBL/GenBank/DDBJ databases">
        <title>Pontibaca salina gen. nov., sp. nov., isolated from marine sediment.</title>
        <authorList>
            <person name="Bo J."/>
            <person name="Wang S."/>
            <person name="Song X."/>
            <person name="Du Z."/>
        </authorList>
    </citation>
    <scope>NUCLEOTIDE SEQUENCE</scope>
    <source>
        <strain evidence="3">S1109L</strain>
    </source>
</reference>
<organism evidence="3 4">
    <name type="scientific">Pontibaca salina</name>
    <dbReference type="NCBI Taxonomy" id="2795731"/>
    <lineage>
        <taxon>Bacteria</taxon>
        <taxon>Pseudomonadati</taxon>
        <taxon>Pseudomonadota</taxon>
        <taxon>Alphaproteobacteria</taxon>
        <taxon>Rhodobacterales</taxon>
        <taxon>Roseobacteraceae</taxon>
        <taxon>Pontibaca</taxon>
    </lineage>
</organism>
<sequence length="301" mass="31666">MKPNTVAAMMSSSQLALSVEYGAPLLGMELPRDVAADVQASATIEPGQRFGISRGLGVVPVRGLLTPNAYMLERWMGWTTYYGLAETMQELADNEAVSAIVLEIDSPGGMVMGIEAAVNAIAAAAAEKPVHALVHPLAASAAYWLASQATDISLTPGSQVGSIGVMAQTWAPATPDRSGDMNYIVTSSHARAKRPDPATEEGQAELRRRLDQTESIFHAAVAQGRGIAPDDLTAQLSVTDDVRDGGAVFAGDDARTRGLVDALETRAAFYDRVGAQYAPRPRSASRAFRAQAAAAMARALI</sequence>
<feature type="domain" description="Peptidase S49" evidence="2">
    <location>
        <begin position="124"/>
        <end position="271"/>
    </location>
</feature>
<evidence type="ECO:0000313" key="4">
    <source>
        <dbReference type="Proteomes" id="UP000613255"/>
    </source>
</evidence>
<dbReference type="Gene3D" id="3.90.226.10">
    <property type="entry name" value="2-enoyl-CoA Hydratase, Chain A, domain 1"/>
    <property type="match status" value="1"/>
</dbReference>
<name>A0A934LZ63_9RHOB</name>
<evidence type="ECO:0000256" key="1">
    <source>
        <dbReference type="ARBA" id="ARBA00008683"/>
    </source>
</evidence>
<evidence type="ECO:0000259" key="2">
    <source>
        <dbReference type="Pfam" id="PF01343"/>
    </source>
</evidence>
<keyword evidence="4" id="KW-1185">Reference proteome</keyword>
<comment type="caution">
    <text evidence="3">The sequence shown here is derived from an EMBL/GenBank/DDBJ whole genome shotgun (WGS) entry which is preliminary data.</text>
</comment>
<protein>
    <submittedName>
        <fullName evidence="3">S49 family peptidase</fullName>
    </submittedName>
</protein>
<comment type="similarity">
    <text evidence="1">Belongs to the peptidase S49 family.</text>
</comment>
<dbReference type="InterPro" id="IPR029045">
    <property type="entry name" value="ClpP/crotonase-like_dom_sf"/>
</dbReference>
<evidence type="ECO:0000313" key="3">
    <source>
        <dbReference type="EMBL" id="MBI6628333.1"/>
    </source>
</evidence>
<dbReference type="Pfam" id="PF01343">
    <property type="entry name" value="Peptidase_S49"/>
    <property type="match status" value="1"/>
</dbReference>
<dbReference type="PANTHER" id="PTHR42987">
    <property type="entry name" value="PEPTIDASE S49"/>
    <property type="match status" value="1"/>
</dbReference>
<dbReference type="GO" id="GO:0008233">
    <property type="term" value="F:peptidase activity"/>
    <property type="evidence" value="ECO:0007669"/>
    <property type="project" value="InterPro"/>
</dbReference>
<dbReference type="Proteomes" id="UP000613255">
    <property type="component" value="Unassembled WGS sequence"/>
</dbReference>
<accession>A0A934LZ63</accession>
<dbReference type="RefSeq" id="WP_198684363.1">
    <property type="nucleotide sequence ID" value="NZ_JAEIJD010000001.1"/>
</dbReference>
<dbReference type="GO" id="GO:0006508">
    <property type="term" value="P:proteolysis"/>
    <property type="evidence" value="ECO:0007669"/>
    <property type="project" value="InterPro"/>
</dbReference>
<dbReference type="EMBL" id="JAEIJD010000001">
    <property type="protein sequence ID" value="MBI6628333.1"/>
    <property type="molecule type" value="Genomic_DNA"/>
</dbReference>
<dbReference type="InterPro" id="IPR033855">
    <property type="entry name" value="Protein_C"/>
</dbReference>
<dbReference type="CDD" id="cd07022">
    <property type="entry name" value="S49_Sppa_36K_type"/>
    <property type="match status" value="1"/>
</dbReference>
<dbReference type="AlphaFoldDB" id="A0A934LZ63"/>
<dbReference type="SUPFAM" id="SSF52096">
    <property type="entry name" value="ClpP/crotonase"/>
    <property type="match status" value="1"/>
</dbReference>
<gene>
    <name evidence="3" type="ORF">JAO82_00425</name>
</gene>
<proteinExistence type="inferred from homology"/>